<evidence type="ECO:0000313" key="3">
    <source>
        <dbReference type="EMBL" id="BDI06860.1"/>
    </source>
</evidence>
<name>A0ABM7YQQ8_9BURK</name>
<sequence>MKVVLFCGGLGTRLREHSDTIPKPLVNIGVRPIIWHLMRYYAHFGHTEFILALGYRGDMIREYFLHYNEALSNDFVLSNGGRTVSLIKSDIADWRITFVDTGLHANIGQRLQRVRKYLGDDEEFLANYADALSDLPLDQHLADFRRTGAVASFMSVPSPQSFHALHGDDDGLVTSFGPMTDAGFWINAGFFCLRQEIFDHIEDGDELVERPFQRLIAERKLGTFRYRGFWQAMDTFKDKISYDRMEGRGDCPWMVWQQEDGATQPTTIIETPSLVTHLSAVPTAVPTTTPGAQPAAAPQPAPARSPARKRA</sequence>
<dbReference type="EMBL" id="AP025730">
    <property type="protein sequence ID" value="BDI06860.1"/>
    <property type="molecule type" value="Genomic_DNA"/>
</dbReference>
<feature type="domain" description="Nucleotidyl transferase" evidence="2">
    <location>
        <begin position="3"/>
        <end position="202"/>
    </location>
</feature>
<dbReference type="SUPFAM" id="SSF53448">
    <property type="entry name" value="Nucleotide-diphospho-sugar transferases"/>
    <property type="match status" value="1"/>
</dbReference>
<evidence type="ECO:0000259" key="2">
    <source>
        <dbReference type="Pfam" id="PF00483"/>
    </source>
</evidence>
<dbReference type="Gene3D" id="3.90.550.10">
    <property type="entry name" value="Spore Coat Polysaccharide Biosynthesis Protein SpsA, Chain A"/>
    <property type="match status" value="1"/>
</dbReference>
<dbReference type="PANTHER" id="PTHR47183">
    <property type="entry name" value="GLUCOSE-1-PHOSPHATE CYTIDYLYLTRANSFERASE-RELATED"/>
    <property type="match status" value="1"/>
</dbReference>
<feature type="region of interest" description="Disordered" evidence="1">
    <location>
        <begin position="284"/>
        <end position="311"/>
    </location>
</feature>
<dbReference type="Proteomes" id="UP001057498">
    <property type="component" value="Chromosome"/>
</dbReference>
<dbReference type="GO" id="GO:0016779">
    <property type="term" value="F:nucleotidyltransferase activity"/>
    <property type="evidence" value="ECO:0007669"/>
    <property type="project" value="UniProtKB-KW"/>
</dbReference>
<keyword evidence="3" id="KW-0548">Nucleotidyltransferase</keyword>
<dbReference type="InterPro" id="IPR013446">
    <property type="entry name" value="G1P_cyt_trans-like"/>
</dbReference>
<evidence type="ECO:0000313" key="4">
    <source>
        <dbReference type="Proteomes" id="UP001057498"/>
    </source>
</evidence>
<dbReference type="InterPro" id="IPR005835">
    <property type="entry name" value="NTP_transferase_dom"/>
</dbReference>
<feature type="compositionally biased region" description="Low complexity" evidence="1">
    <location>
        <begin position="284"/>
        <end position="296"/>
    </location>
</feature>
<proteinExistence type="predicted"/>
<accession>A0ABM7YQQ8</accession>
<dbReference type="PANTHER" id="PTHR47183:SF3">
    <property type="entry name" value="TRANSFERASE"/>
    <property type="match status" value="1"/>
</dbReference>
<dbReference type="InterPro" id="IPR029044">
    <property type="entry name" value="Nucleotide-diphossugar_trans"/>
</dbReference>
<dbReference type="Pfam" id="PF00483">
    <property type="entry name" value="NTP_transferase"/>
    <property type="match status" value="1"/>
</dbReference>
<dbReference type="RefSeq" id="WP_251970100.1">
    <property type="nucleotide sequence ID" value="NZ_AP025730.1"/>
</dbReference>
<reference evidence="3" key="1">
    <citation type="submission" date="2022-04" db="EMBL/GenBank/DDBJ databases">
        <title>Whole genome sequence of Sphaerotilus sp. FB-5.</title>
        <authorList>
            <person name="Takeda M."/>
            <person name="Narihara S."/>
            <person name="Akimoto M."/>
            <person name="Akimoto R."/>
            <person name="Nishiyashiki S."/>
            <person name="Murakami T."/>
        </authorList>
    </citation>
    <scope>NUCLEOTIDE SEQUENCE</scope>
    <source>
        <strain evidence="3">FB-5</strain>
    </source>
</reference>
<keyword evidence="3" id="KW-0808">Transferase</keyword>
<evidence type="ECO:0000256" key="1">
    <source>
        <dbReference type="SAM" id="MobiDB-lite"/>
    </source>
</evidence>
<protein>
    <submittedName>
        <fullName evidence="3">Glucose-1-phosphate cytidylyltransferase</fullName>
    </submittedName>
</protein>
<keyword evidence="4" id="KW-1185">Reference proteome</keyword>
<gene>
    <name evidence="3" type="ORF">CATMQ487_38300</name>
</gene>
<organism evidence="3 4">
    <name type="scientific">Sphaerotilus microaerophilus</name>
    <dbReference type="NCBI Taxonomy" id="2914710"/>
    <lineage>
        <taxon>Bacteria</taxon>
        <taxon>Pseudomonadati</taxon>
        <taxon>Pseudomonadota</taxon>
        <taxon>Betaproteobacteria</taxon>
        <taxon>Burkholderiales</taxon>
        <taxon>Sphaerotilaceae</taxon>
        <taxon>Sphaerotilus</taxon>
    </lineage>
</organism>